<dbReference type="AlphaFoldDB" id="A0AAE3AMF2"/>
<dbReference type="SUPFAM" id="SSF51215">
    <property type="entry name" value="Regulatory protein AraC"/>
    <property type="match status" value="1"/>
</dbReference>
<dbReference type="SMART" id="SM00342">
    <property type="entry name" value="HTH_ARAC"/>
    <property type="match status" value="1"/>
</dbReference>
<dbReference type="Pfam" id="PF12833">
    <property type="entry name" value="HTH_18"/>
    <property type="match status" value="1"/>
</dbReference>
<evidence type="ECO:0000256" key="2">
    <source>
        <dbReference type="ARBA" id="ARBA00023125"/>
    </source>
</evidence>
<dbReference type="InterPro" id="IPR009057">
    <property type="entry name" value="Homeodomain-like_sf"/>
</dbReference>
<name>A0AAE3AMF2_9FIRM</name>
<evidence type="ECO:0000259" key="4">
    <source>
        <dbReference type="PROSITE" id="PS01124"/>
    </source>
</evidence>
<comment type="caution">
    <text evidence="5">The sequence shown here is derived from an EMBL/GenBank/DDBJ whole genome shotgun (WGS) entry which is preliminary data.</text>
</comment>
<dbReference type="InterPro" id="IPR020449">
    <property type="entry name" value="Tscrpt_reg_AraC-type_HTH"/>
</dbReference>
<protein>
    <submittedName>
        <fullName evidence="5">AraC family transcriptional regulator</fullName>
    </submittedName>
</protein>
<dbReference type="InterPro" id="IPR018062">
    <property type="entry name" value="HTH_AraC-typ_CS"/>
</dbReference>
<keyword evidence="3" id="KW-0804">Transcription</keyword>
<dbReference type="Proteomes" id="UP001199424">
    <property type="component" value="Unassembled WGS sequence"/>
</dbReference>
<dbReference type="EMBL" id="JAJEQC010000008">
    <property type="protein sequence ID" value="MCC2137258.1"/>
    <property type="molecule type" value="Genomic_DNA"/>
</dbReference>
<evidence type="ECO:0000313" key="5">
    <source>
        <dbReference type="EMBL" id="MCC2137258.1"/>
    </source>
</evidence>
<dbReference type="PROSITE" id="PS01124">
    <property type="entry name" value="HTH_ARAC_FAMILY_2"/>
    <property type="match status" value="1"/>
</dbReference>
<dbReference type="PRINTS" id="PR00032">
    <property type="entry name" value="HTHARAC"/>
</dbReference>
<proteinExistence type="predicted"/>
<keyword evidence="6" id="KW-1185">Reference proteome</keyword>
<dbReference type="Gene3D" id="2.60.120.10">
    <property type="entry name" value="Jelly Rolls"/>
    <property type="match status" value="1"/>
</dbReference>
<dbReference type="Pfam" id="PF02311">
    <property type="entry name" value="AraC_binding"/>
    <property type="match status" value="1"/>
</dbReference>
<keyword evidence="1" id="KW-0805">Transcription regulation</keyword>
<dbReference type="InterPro" id="IPR014710">
    <property type="entry name" value="RmlC-like_jellyroll"/>
</dbReference>
<dbReference type="PANTHER" id="PTHR43280:SF28">
    <property type="entry name" value="HTH-TYPE TRANSCRIPTIONAL ACTIVATOR RHAS"/>
    <property type="match status" value="1"/>
</dbReference>
<dbReference type="InterPro" id="IPR003313">
    <property type="entry name" value="AraC-bd"/>
</dbReference>
<keyword evidence="2" id="KW-0238">DNA-binding</keyword>
<evidence type="ECO:0000256" key="1">
    <source>
        <dbReference type="ARBA" id="ARBA00023015"/>
    </source>
</evidence>
<evidence type="ECO:0000313" key="6">
    <source>
        <dbReference type="Proteomes" id="UP001199424"/>
    </source>
</evidence>
<reference evidence="5" key="1">
    <citation type="submission" date="2021-10" db="EMBL/GenBank/DDBJ databases">
        <title>Anaerobic single-cell dispensing facilitates the cultivation of human gut bacteria.</title>
        <authorList>
            <person name="Afrizal A."/>
        </authorList>
    </citation>
    <scope>NUCLEOTIDE SEQUENCE</scope>
    <source>
        <strain evidence="5">CLA-AA-H250</strain>
    </source>
</reference>
<dbReference type="Gene3D" id="1.10.10.60">
    <property type="entry name" value="Homeodomain-like"/>
    <property type="match status" value="2"/>
</dbReference>
<dbReference type="PANTHER" id="PTHR43280">
    <property type="entry name" value="ARAC-FAMILY TRANSCRIPTIONAL REGULATOR"/>
    <property type="match status" value="1"/>
</dbReference>
<organism evidence="5 6">
    <name type="scientific">Hominenteromicrobium mulieris</name>
    <dbReference type="NCBI Taxonomy" id="2885357"/>
    <lineage>
        <taxon>Bacteria</taxon>
        <taxon>Bacillati</taxon>
        <taxon>Bacillota</taxon>
        <taxon>Clostridia</taxon>
        <taxon>Eubacteriales</taxon>
        <taxon>Oscillospiraceae</taxon>
        <taxon>Hominenteromicrobium</taxon>
    </lineage>
</organism>
<dbReference type="GO" id="GO:0003700">
    <property type="term" value="F:DNA-binding transcription factor activity"/>
    <property type="evidence" value="ECO:0007669"/>
    <property type="project" value="InterPro"/>
</dbReference>
<dbReference type="GO" id="GO:0043565">
    <property type="term" value="F:sequence-specific DNA binding"/>
    <property type="evidence" value="ECO:0007669"/>
    <property type="project" value="InterPro"/>
</dbReference>
<dbReference type="RefSeq" id="WP_343285334.1">
    <property type="nucleotide sequence ID" value="NZ_JAJJOY010000003.1"/>
</dbReference>
<accession>A0AAE3AMF2</accession>
<dbReference type="PROSITE" id="PS00041">
    <property type="entry name" value="HTH_ARAC_FAMILY_1"/>
    <property type="match status" value="1"/>
</dbReference>
<dbReference type="SUPFAM" id="SSF46689">
    <property type="entry name" value="Homeodomain-like"/>
    <property type="match status" value="2"/>
</dbReference>
<dbReference type="InterPro" id="IPR037923">
    <property type="entry name" value="HTH-like"/>
</dbReference>
<feature type="domain" description="HTH araC/xylS-type" evidence="4">
    <location>
        <begin position="211"/>
        <end position="309"/>
    </location>
</feature>
<sequence length="317" mass="35762">MSAFITILTTEPKKEVRFTDKNQFDRMREARRHGDALMPVMNYCIRREDRFHALDCHWHSEMELFRVMQGTLTVQCGTDLFEAHAGDIVFFNSGELHAAVPVEAGEELYFEAIVFSPDLLCSTANDIIRVKYIQPVLDGELTVPRLIRAGTNLHESVSAAFQTAYTMLENRPPFFEFPVKAAMLSAFGALVQNGVSARISASKRAAADSIKAAIAFIQENYRSAVSVQQLAHAAGMSEGHFCRVFKQYTLKTPVQFINGVRLSHALELLTATNLRVLDIAMDCGFNSMSYFIEVFRTEYDATPLQYRKKLEEIKVPK</sequence>
<evidence type="ECO:0000256" key="3">
    <source>
        <dbReference type="ARBA" id="ARBA00023163"/>
    </source>
</evidence>
<gene>
    <name evidence="5" type="ORF">LKD31_09525</name>
</gene>
<dbReference type="CDD" id="cd02208">
    <property type="entry name" value="cupin_RmlC-like"/>
    <property type="match status" value="1"/>
</dbReference>
<dbReference type="InterPro" id="IPR018060">
    <property type="entry name" value="HTH_AraC"/>
</dbReference>